<dbReference type="AlphaFoldDB" id="A0A4C1WUG0"/>
<dbReference type="EMBL" id="BGZK01000648">
    <property type="protein sequence ID" value="GBP54510.1"/>
    <property type="molecule type" value="Genomic_DNA"/>
</dbReference>
<sequence>MIRCSLCRYGVNVLSEIGKRLKIDRPIHLRAQVLNLEPFDLKTTHQPFGHDRILHRSFAQAVKSITPQRKVFAVSNKRNSRSHPIAQLSRQEFSAWRRPAPDVSRPPRAARPPRQALRDIYFKISYLYARAAGGRLAIPITTTNIDAARADPRRKPNDIIVSVRLNRQPKRSIVPI</sequence>
<evidence type="ECO:0000313" key="2">
    <source>
        <dbReference type="Proteomes" id="UP000299102"/>
    </source>
</evidence>
<accession>A0A4C1WUG0</accession>
<comment type="caution">
    <text evidence="1">The sequence shown here is derived from an EMBL/GenBank/DDBJ whole genome shotgun (WGS) entry which is preliminary data.</text>
</comment>
<reference evidence="1 2" key="1">
    <citation type="journal article" date="2019" name="Commun. Biol.">
        <title>The bagworm genome reveals a unique fibroin gene that provides high tensile strength.</title>
        <authorList>
            <person name="Kono N."/>
            <person name="Nakamura H."/>
            <person name="Ohtoshi R."/>
            <person name="Tomita M."/>
            <person name="Numata K."/>
            <person name="Arakawa K."/>
        </authorList>
    </citation>
    <scope>NUCLEOTIDE SEQUENCE [LARGE SCALE GENOMIC DNA]</scope>
</reference>
<name>A0A4C1WUG0_EUMVA</name>
<evidence type="ECO:0000313" key="1">
    <source>
        <dbReference type="EMBL" id="GBP54510.1"/>
    </source>
</evidence>
<proteinExistence type="predicted"/>
<organism evidence="1 2">
    <name type="scientific">Eumeta variegata</name>
    <name type="common">Bagworm moth</name>
    <name type="synonym">Eumeta japonica</name>
    <dbReference type="NCBI Taxonomy" id="151549"/>
    <lineage>
        <taxon>Eukaryota</taxon>
        <taxon>Metazoa</taxon>
        <taxon>Ecdysozoa</taxon>
        <taxon>Arthropoda</taxon>
        <taxon>Hexapoda</taxon>
        <taxon>Insecta</taxon>
        <taxon>Pterygota</taxon>
        <taxon>Neoptera</taxon>
        <taxon>Endopterygota</taxon>
        <taxon>Lepidoptera</taxon>
        <taxon>Glossata</taxon>
        <taxon>Ditrysia</taxon>
        <taxon>Tineoidea</taxon>
        <taxon>Psychidae</taxon>
        <taxon>Oiketicinae</taxon>
        <taxon>Eumeta</taxon>
    </lineage>
</organism>
<gene>
    <name evidence="1" type="ORF">EVAR_47382_1</name>
</gene>
<protein>
    <submittedName>
        <fullName evidence="1">Uncharacterized protein</fullName>
    </submittedName>
</protein>
<keyword evidence="2" id="KW-1185">Reference proteome</keyword>
<dbReference type="Proteomes" id="UP000299102">
    <property type="component" value="Unassembled WGS sequence"/>
</dbReference>